<proteinExistence type="predicted"/>
<feature type="region of interest" description="Disordered" evidence="5">
    <location>
        <begin position="1"/>
        <end position="25"/>
    </location>
</feature>
<dbReference type="PANTHER" id="PTHR13408:SF0">
    <property type="entry name" value="DNA-DIRECTED RNA POLYMERASE III SUBUNIT RPC4"/>
    <property type="match status" value="1"/>
</dbReference>
<keyword evidence="2" id="KW-0240">DNA-directed RNA polymerase</keyword>
<evidence type="ECO:0000256" key="3">
    <source>
        <dbReference type="ARBA" id="ARBA00023163"/>
    </source>
</evidence>
<feature type="region of interest" description="Disordered" evidence="5">
    <location>
        <begin position="130"/>
        <end position="156"/>
    </location>
</feature>
<dbReference type="InterPro" id="IPR007811">
    <property type="entry name" value="RPC4"/>
</dbReference>
<dbReference type="WBParaSite" id="MhA1_Contig1678.frz3.gene6">
    <property type="protein sequence ID" value="MhA1_Contig1678.frz3.gene6"/>
    <property type="gene ID" value="MhA1_Contig1678.frz3.gene6"/>
</dbReference>
<dbReference type="Pfam" id="PF05132">
    <property type="entry name" value="RNA_pol_Rpc4"/>
    <property type="match status" value="1"/>
</dbReference>
<organism evidence="6 7">
    <name type="scientific">Meloidogyne hapla</name>
    <name type="common">Root-knot nematode worm</name>
    <dbReference type="NCBI Taxonomy" id="6305"/>
    <lineage>
        <taxon>Eukaryota</taxon>
        <taxon>Metazoa</taxon>
        <taxon>Ecdysozoa</taxon>
        <taxon>Nematoda</taxon>
        <taxon>Chromadorea</taxon>
        <taxon>Rhabditida</taxon>
        <taxon>Tylenchina</taxon>
        <taxon>Tylenchomorpha</taxon>
        <taxon>Tylenchoidea</taxon>
        <taxon>Meloidogynidae</taxon>
        <taxon>Meloidogyninae</taxon>
        <taxon>Meloidogyne</taxon>
    </lineage>
</organism>
<comment type="subcellular location">
    <subcellularLocation>
        <location evidence="1">Nucleus</location>
    </subcellularLocation>
</comment>
<dbReference type="AlphaFoldDB" id="A0A1I8BAA7"/>
<keyword evidence="4" id="KW-0539">Nucleus</keyword>
<sequence>MGPKDRGRGAKANSSLNSNSGSKRIVVPNIAAAASRILAPKWADSKPNSSDTAVKSEHVNGESSSVKNEKGRGRGRPPGRGKGRGSSSKQFIASEGVFSQGIGEDAFGDQRTRGVRLRNKDEEIIGKLEGSIHEDNKDKDKLNEKLDKEKKSTKKKVKLEPSTSEILYEEFWQSDDELDCEELDELCGGSFIADLKKCEQLPFVLPNNEAQQFNRIIKKRRKEDEKESQKDIKDLKLKEILAMEETSKQSKTCLREEKFQLAANTIQRLANDVNSNDQLLLFQFPSIPLQRIAEVQKQKLLENEQPLEKSLNKSQQSIQEPQLQNKNCLELFPSGGTRIGKLQFLRSGKAVLNIGGHQMDISESINSECFETLLRVEIAGEQQQNSKDNNLCGLPFGLNNGISPSNQSIPGTAHLLGSLPFHFVCSFDIKRALETTIDDSVPSTSSIQN</sequence>
<dbReference type="PANTHER" id="PTHR13408">
    <property type="entry name" value="DNA-DIRECTED RNA POLYMERASE III"/>
    <property type="match status" value="1"/>
</dbReference>
<dbReference type="OMA" id="IEQQGIF"/>
<protein>
    <submittedName>
        <fullName evidence="7">Uncharacterized protein</fullName>
    </submittedName>
</protein>
<feature type="region of interest" description="Disordered" evidence="5">
    <location>
        <begin position="38"/>
        <end position="95"/>
    </location>
</feature>
<keyword evidence="3" id="KW-0804">Transcription</keyword>
<accession>A0A1I8BAA7</accession>
<dbReference type="GO" id="GO:0042797">
    <property type="term" value="P:tRNA transcription by RNA polymerase III"/>
    <property type="evidence" value="ECO:0007669"/>
    <property type="project" value="TreeGrafter"/>
</dbReference>
<evidence type="ECO:0000313" key="7">
    <source>
        <dbReference type="WBParaSite" id="MhA1_Contig1678.frz3.gene6"/>
    </source>
</evidence>
<evidence type="ECO:0000256" key="5">
    <source>
        <dbReference type="SAM" id="MobiDB-lite"/>
    </source>
</evidence>
<feature type="compositionally biased region" description="Basic residues" evidence="5">
    <location>
        <begin position="73"/>
        <end position="83"/>
    </location>
</feature>
<dbReference type="GO" id="GO:0005666">
    <property type="term" value="C:RNA polymerase III complex"/>
    <property type="evidence" value="ECO:0007669"/>
    <property type="project" value="InterPro"/>
</dbReference>
<dbReference type="GO" id="GO:0003677">
    <property type="term" value="F:DNA binding"/>
    <property type="evidence" value="ECO:0007669"/>
    <property type="project" value="InterPro"/>
</dbReference>
<reference evidence="7" key="1">
    <citation type="submission" date="2016-11" db="UniProtKB">
        <authorList>
            <consortium name="WormBaseParasite"/>
        </authorList>
    </citation>
    <scope>IDENTIFICATION</scope>
</reference>
<evidence type="ECO:0000313" key="6">
    <source>
        <dbReference type="Proteomes" id="UP000095281"/>
    </source>
</evidence>
<feature type="compositionally biased region" description="Polar residues" evidence="5">
    <location>
        <begin position="12"/>
        <end position="22"/>
    </location>
</feature>
<keyword evidence="6" id="KW-1185">Reference proteome</keyword>
<evidence type="ECO:0000256" key="4">
    <source>
        <dbReference type="ARBA" id="ARBA00023242"/>
    </source>
</evidence>
<feature type="compositionally biased region" description="Basic and acidic residues" evidence="5">
    <location>
        <begin position="130"/>
        <end position="150"/>
    </location>
</feature>
<evidence type="ECO:0000256" key="1">
    <source>
        <dbReference type="ARBA" id="ARBA00004123"/>
    </source>
</evidence>
<dbReference type="Proteomes" id="UP000095281">
    <property type="component" value="Unplaced"/>
</dbReference>
<name>A0A1I8BAA7_MELHA</name>
<evidence type="ECO:0000256" key="2">
    <source>
        <dbReference type="ARBA" id="ARBA00022478"/>
    </source>
</evidence>